<accession>A0A4Q6XE76</accession>
<feature type="transmembrane region" description="Helical" evidence="1">
    <location>
        <begin position="21"/>
        <end position="42"/>
    </location>
</feature>
<feature type="transmembrane region" description="Helical" evidence="1">
    <location>
        <begin position="246"/>
        <end position="265"/>
    </location>
</feature>
<keyword evidence="3" id="KW-1185">Reference proteome</keyword>
<reference evidence="2 3" key="1">
    <citation type="submission" date="2019-02" db="EMBL/GenBank/DDBJ databases">
        <authorList>
            <person name="Li Y."/>
        </authorList>
    </citation>
    <scope>NUCLEOTIDE SEQUENCE [LARGE SCALE GENOMIC DNA]</scope>
    <source>
        <strain evidence="2 3">30C10-4-7</strain>
    </source>
</reference>
<evidence type="ECO:0000313" key="3">
    <source>
        <dbReference type="Proteomes" id="UP000292855"/>
    </source>
</evidence>
<proteinExistence type="predicted"/>
<evidence type="ECO:0000256" key="1">
    <source>
        <dbReference type="SAM" id="Phobius"/>
    </source>
</evidence>
<organism evidence="2 3">
    <name type="scientific">Sphingobacterium corticibacterium</name>
    <dbReference type="NCBI Taxonomy" id="2484746"/>
    <lineage>
        <taxon>Bacteria</taxon>
        <taxon>Pseudomonadati</taxon>
        <taxon>Bacteroidota</taxon>
        <taxon>Sphingobacteriia</taxon>
        <taxon>Sphingobacteriales</taxon>
        <taxon>Sphingobacteriaceae</taxon>
        <taxon>Sphingobacterium</taxon>
    </lineage>
</organism>
<gene>
    <name evidence="2" type="ORF">EWE74_18885</name>
</gene>
<feature type="transmembrane region" description="Helical" evidence="1">
    <location>
        <begin position="170"/>
        <end position="194"/>
    </location>
</feature>
<name>A0A4Q6XE76_9SPHI</name>
<keyword evidence="1" id="KW-1133">Transmembrane helix</keyword>
<comment type="caution">
    <text evidence="2">The sequence shown here is derived from an EMBL/GenBank/DDBJ whole genome shotgun (WGS) entry which is preliminary data.</text>
</comment>
<protein>
    <submittedName>
        <fullName evidence="2">Uncharacterized protein</fullName>
    </submittedName>
</protein>
<keyword evidence="1" id="KW-0472">Membrane</keyword>
<dbReference type="EMBL" id="SGIT01000005">
    <property type="protein sequence ID" value="RZF58120.1"/>
    <property type="molecule type" value="Genomic_DNA"/>
</dbReference>
<feature type="transmembrane region" description="Helical" evidence="1">
    <location>
        <begin position="76"/>
        <end position="94"/>
    </location>
</feature>
<feature type="transmembrane region" description="Helical" evidence="1">
    <location>
        <begin position="115"/>
        <end position="135"/>
    </location>
</feature>
<feature type="transmembrane region" description="Helical" evidence="1">
    <location>
        <begin position="206"/>
        <end position="226"/>
    </location>
</feature>
<evidence type="ECO:0000313" key="2">
    <source>
        <dbReference type="EMBL" id="RZF58120.1"/>
    </source>
</evidence>
<dbReference type="RefSeq" id="WP_130143223.1">
    <property type="nucleotide sequence ID" value="NZ_SGIT01000005.1"/>
</dbReference>
<dbReference type="OrthoDB" id="9835185at2"/>
<sequence>MSKQLHIKRLKIAMKELFQSYKLLLYTMPLFILFFFALLYFVPGGIFYNRLFNPAAFPNQEIWIQTILSTRFDERIFILLLPIAYTMISTWRHFEVLNKSERINLTPITYLERTVAITLFCVAGLLLGTLCFILYDHISVWWFKHLYYEQVLRYLEQQGDLYPSIGKSTVFFTIPIWNIGMISIVVLSLMPLYFLSRVFFKKYSVFLFWVLMVGIWTMLFSTFYSLRPQAVNANAFPITLQQGIPVIISTILYIVYWCLAMATFYHKLKEKEI</sequence>
<keyword evidence="1" id="KW-0812">Transmembrane</keyword>
<dbReference type="Proteomes" id="UP000292855">
    <property type="component" value="Unassembled WGS sequence"/>
</dbReference>
<dbReference type="AlphaFoldDB" id="A0A4Q6XE76"/>